<sequence length="343" mass="38484">MEKNEAIAVGGANFSWDSENGTFLFEEQDAILFWINSAFKTFLDTIEEVSGDEAAALVLETTGYRMGTIVGDYFHKSGTNVKEVLQVLTGVYASAGWGKLEIPQVNLEAETAVLQMRNSWEYKINKLQNKTESGTFIPGHWAGVLSGLFGRNIWYKIRKSQIKGDPYCEFEFYPSEVTITQNVHDLARRLEQGEIARLENVVAERTRELTSMIKEISSPIIPVLEHIVVVPLVGKYDETRSNELLEKTVNQLPRYKAKFLILDLTGLTDGMNDYALSLLEQLVSATRLLGTKTIMVGVSPDLSMNMAQTDSVLKRTKFFANLKHGIHYALEQEGMGIVKLDTE</sequence>
<accession>A0A7X2LY76</accession>
<dbReference type="Gene3D" id="3.30.1380.20">
    <property type="entry name" value="Trafficking protein particle complex subunit 3"/>
    <property type="match status" value="1"/>
</dbReference>
<dbReference type="SUPFAM" id="SSF52091">
    <property type="entry name" value="SpoIIaa-like"/>
    <property type="match status" value="1"/>
</dbReference>
<dbReference type="AlphaFoldDB" id="A0A7X2LY76"/>
<dbReference type="OrthoDB" id="2717092at2"/>
<evidence type="ECO:0000313" key="3">
    <source>
        <dbReference type="Proteomes" id="UP000448867"/>
    </source>
</evidence>
<feature type="domain" description="STAS" evidence="1">
    <location>
        <begin position="217"/>
        <end position="329"/>
    </location>
</feature>
<reference evidence="2 3" key="1">
    <citation type="submission" date="2019-11" db="EMBL/GenBank/DDBJ databases">
        <title>Bacillus lacus genome.</title>
        <authorList>
            <person name="Allen C.J."/>
            <person name="Newman J.D."/>
        </authorList>
    </citation>
    <scope>NUCLEOTIDE SEQUENCE [LARGE SCALE GENOMIC DNA]</scope>
    <source>
        <strain evidence="2 3">KCTC 33946</strain>
    </source>
</reference>
<dbReference type="InterPro" id="IPR051932">
    <property type="entry name" value="Bact_StressResp_Reg"/>
</dbReference>
<dbReference type="Proteomes" id="UP000448867">
    <property type="component" value="Unassembled WGS sequence"/>
</dbReference>
<dbReference type="InterPro" id="IPR002645">
    <property type="entry name" value="STAS_dom"/>
</dbReference>
<evidence type="ECO:0000313" key="2">
    <source>
        <dbReference type="EMBL" id="MRX72066.1"/>
    </source>
</evidence>
<dbReference type="Pfam" id="PF01740">
    <property type="entry name" value="STAS"/>
    <property type="match status" value="1"/>
</dbReference>
<dbReference type="InterPro" id="IPR024096">
    <property type="entry name" value="NO_sig/Golgi_transp_ligand-bd"/>
</dbReference>
<proteinExistence type="predicted"/>
<dbReference type="PANTHER" id="PTHR33745">
    <property type="entry name" value="RSBT ANTAGONIST PROTEIN RSBS-RELATED"/>
    <property type="match status" value="1"/>
</dbReference>
<dbReference type="CDD" id="cd07041">
    <property type="entry name" value="STAS_RsbR_RsbS_like"/>
    <property type="match status" value="1"/>
</dbReference>
<keyword evidence="3" id="KW-1185">Reference proteome</keyword>
<organism evidence="2 3">
    <name type="scientific">Metabacillus lacus</name>
    <dbReference type="NCBI Taxonomy" id="1983721"/>
    <lineage>
        <taxon>Bacteria</taxon>
        <taxon>Bacillati</taxon>
        <taxon>Bacillota</taxon>
        <taxon>Bacilli</taxon>
        <taxon>Bacillales</taxon>
        <taxon>Bacillaceae</taxon>
        <taxon>Metabacillus</taxon>
    </lineage>
</organism>
<name>A0A7X2LY76_9BACI</name>
<dbReference type="InterPro" id="IPR036513">
    <property type="entry name" value="STAS_dom_sf"/>
</dbReference>
<evidence type="ECO:0000259" key="1">
    <source>
        <dbReference type="PROSITE" id="PS50801"/>
    </source>
</evidence>
<dbReference type="PROSITE" id="PS50801">
    <property type="entry name" value="STAS"/>
    <property type="match status" value="1"/>
</dbReference>
<comment type="caution">
    <text evidence="2">The sequence shown here is derived from an EMBL/GenBank/DDBJ whole genome shotgun (WGS) entry which is preliminary data.</text>
</comment>
<protein>
    <submittedName>
        <fullName evidence="2">STAS domain-containing protein</fullName>
    </submittedName>
</protein>
<dbReference type="SUPFAM" id="SSF111126">
    <property type="entry name" value="Ligand-binding domain in the NO signalling and Golgi transport"/>
    <property type="match status" value="1"/>
</dbReference>
<dbReference type="RefSeq" id="WP_154307199.1">
    <property type="nucleotide sequence ID" value="NZ_WKKI01000010.1"/>
</dbReference>
<dbReference type="EMBL" id="WKKI01000010">
    <property type="protein sequence ID" value="MRX72066.1"/>
    <property type="molecule type" value="Genomic_DNA"/>
</dbReference>
<dbReference type="Gene3D" id="3.30.750.24">
    <property type="entry name" value="STAS domain"/>
    <property type="match status" value="1"/>
</dbReference>
<gene>
    <name evidence="2" type="ORF">GJU40_07760</name>
</gene>